<dbReference type="AlphaFoldDB" id="A0A6D2K5Y7"/>
<keyword evidence="1" id="KW-0863">Zinc-finger</keyword>
<gene>
    <name evidence="4" type="ORF">MERR_LOCUS34579</name>
</gene>
<dbReference type="Proteomes" id="UP000467841">
    <property type="component" value="Unassembled WGS sequence"/>
</dbReference>
<name>A0A6D2K5Y7_9BRAS</name>
<accession>A0A6D2K5Y7</accession>
<dbReference type="PROSITE" id="PS50119">
    <property type="entry name" value="ZF_BBOX"/>
    <property type="match status" value="1"/>
</dbReference>
<organism evidence="4 5">
    <name type="scientific">Microthlaspi erraticum</name>
    <dbReference type="NCBI Taxonomy" id="1685480"/>
    <lineage>
        <taxon>Eukaryota</taxon>
        <taxon>Viridiplantae</taxon>
        <taxon>Streptophyta</taxon>
        <taxon>Embryophyta</taxon>
        <taxon>Tracheophyta</taxon>
        <taxon>Spermatophyta</taxon>
        <taxon>Magnoliopsida</taxon>
        <taxon>eudicotyledons</taxon>
        <taxon>Gunneridae</taxon>
        <taxon>Pentapetalae</taxon>
        <taxon>rosids</taxon>
        <taxon>malvids</taxon>
        <taxon>Brassicales</taxon>
        <taxon>Brassicaceae</taxon>
        <taxon>Coluteocarpeae</taxon>
        <taxon>Microthlaspi</taxon>
    </lineage>
</organism>
<dbReference type="InterPro" id="IPR000315">
    <property type="entry name" value="Znf_B-box"/>
</dbReference>
<sequence length="229" mass="26240">MAQVCHTCTRTTPVIHCLTEGQNLCFTCDYLQHCDQRDAGGEGAGEVGHVRYQICNSCMNNPALLLCFDHRLSLCQSCYSQRYNCASYGHRNQIINSLPHQQQHPNNHNNRHPQHPHPQNPQHNEHEHVGHYNQRKRWMFGEVCVGDNDCERWMFAMDCEECKASNAVVYCHHHHSLLCDNCDRVNHPSVPHVRARLCVRCKRPSRYYILGGVNVMIIPPYPPPAAPAA</sequence>
<dbReference type="GO" id="GO:0008270">
    <property type="term" value="F:zinc ion binding"/>
    <property type="evidence" value="ECO:0007669"/>
    <property type="project" value="UniProtKB-KW"/>
</dbReference>
<dbReference type="EMBL" id="CACVBM020001373">
    <property type="protein sequence ID" value="CAA7047344.1"/>
    <property type="molecule type" value="Genomic_DNA"/>
</dbReference>
<proteinExistence type="predicted"/>
<protein>
    <recommendedName>
        <fullName evidence="3">B box-type domain-containing protein</fullName>
    </recommendedName>
</protein>
<evidence type="ECO:0000313" key="4">
    <source>
        <dbReference type="EMBL" id="CAA7047344.1"/>
    </source>
</evidence>
<keyword evidence="5" id="KW-1185">Reference proteome</keyword>
<evidence type="ECO:0000259" key="3">
    <source>
        <dbReference type="PROSITE" id="PS50119"/>
    </source>
</evidence>
<feature type="region of interest" description="Disordered" evidence="2">
    <location>
        <begin position="99"/>
        <end position="126"/>
    </location>
</feature>
<comment type="caution">
    <text evidence="4">The sequence shown here is derived from an EMBL/GenBank/DDBJ whole genome shotgun (WGS) entry which is preliminary data.</text>
</comment>
<feature type="domain" description="B box-type" evidence="3">
    <location>
        <begin position="159"/>
        <end position="197"/>
    </location>
</feature>
<reference evidence="4" key="1">
    <citation type="submission" date="2020-01" db="EMBL/GenBank/DDBJ databases">
        <authorList>
            <person name="Mishra B."/>
        </authorList>
    </citation>
    <scope>NUCLEOTIDE SEQUENCE [LARGE SCALE GENOMIC DNA]</scope>
</reference>
<evidence type="ECO:0000256" key="2">
    <source>
        <dbReference type="SAM" id="MobiDB-lite"/>
    </source>
</evidence>
<keyword evidence="1" id="KW-0862">Zinc</keyword>
<keyword evidence="1" id="KW-0479">Metal-binding</keyword>
<evidence type="ECO:0000256" key="1">
    <source>
        <dbReference type="PROSITE-ProRule" id="PRU00024"/>
    </source>
</evidence>
<feature type="compositionally biased region" description="Low complexity" evidence="2">
    <location>
        <begin position="99"/>
        <end position="108"/>
    </location>
</feature>
<evidence type="ECO:0000313" key="5">
    <source>
        <dbReference type="Proteomes" id="UP000467841"/>
    </source>
</evidence>